<evidence type="ECO:0000256" key="4">
    <source>
        <dbReference type="ARBA" id="ARBA00022679"/>
    </source>
</evidence>
<dbReference type="SUPFAM" id="SSF56112">
    <property type="entry name" value="Protein kinase-like (PK-like)"/>
    <property type="match status" value="1"/>
</dbReference>
<keyword evidence="7 10" id="KW-0067">ATP-binding</keyword>
<dbReference type="SMART" id="SM00220">
    <property type="entry name" value="S_TKc"/>
    <property type="match status" value="1"/>
</dbReference>
<evidence type="ECO:0000259" key="11">
    <source>
        <dbReference type="PROSITE" id="PS50011"/>
    </source>
</evidence>
<reference evidence="12" key="1">
    <citation type="submission" date="2016-01" db="EMBL/GenBank/DDBJ databases">
        <title>Reference transcriptome for the parasite Schistocephalus solidus: insights into the molecular evolution of parasitism.</title>
        <authorList>
            <person name="Hebert F.O."/>
            <person name="Grambauer S."/>
            <person name="Barber I."/>
            <person name="Landry C.R."/>
            <person name="Aubin-Horth N."/>
        </authorList>
    </citation>
    <scope>NUCLEOTIDE SEQUENCE</scope>
</reference>
<evidence type="ECO:0000256" key="10">
    <source>
        <dbReference type="PROSITE-ProRule" id="PRU10141"/>
    </source>
</evidence>
<gene>
    <name evidence="12" type="primary">PHO85</name>
    <name evidence="12" type="ORF">TR121626</name>
</gene>
<evidence type="ECO:0000256" key="1">
    <source>
        <dbReference type="ARBA" id="ARBA00006485"/>
    </source>
</evidence>
<dbReference type="GO" id="GO:0005524">
    <property type="term" value="F:ATP binding"/>
    <property type="evidence" value="ECO:0007669"/>
    <property type="project" value="UniProtKB-UniRule"/>
</dbReference>
<dbReference type="PROSITE" id="PS00107">
    <property type="entry name" value="PROTEIN_KINASE_ATP"/>
    <property type="match status" value="1"/>
</dbReference>
<keyword evidence="5 10" id="KW-0547">Nucleotide-binding</keyword>
<dbReference type="PROSITE" id="PS00108">
    <property type="entry name" value="PROTEIN_KINASE_ST"/>
    <property type="match status" value="1"/>
</dbReference>
<dbReference type="EMBL" id="GEEE01023652">
    <property type="protein sequence ID" value="JAP39573.1"/>
    <property type="molecule type" value="Transcribed_RNA"/>
</dbReference>
<dbReference type="PROSITE" id="PS50011">
    <property type="entry name" value="PROTEIN_KINASE_DOM"/>
    <property type="match status" value="1"/>
</dbReference>
<dbReference type="AlphaFoldDB" id="A0A0X3NJF0"/>
<protein>
    <recommendedName>
        <fullName evidence="2">cyclin-dependent kinase</fullName>
        <ecNumber evidence="2">2.7.11.22</ecNumber>
    </recommendedName>
</protein>
<evidence type="ECO:0000256" key="6">
    <source>
        <dbReference type="ARBA" id="ARBA00022777"/>
    </source>
</evidence>
<dbReference type="InterPro" id="IPR008271">
    <property type="entry name" value="Ser/Thr_kinase_AS"/>
</dbReference>
<dbReference type="Gene3D" id="3.30.200.20">
    <property type="entry name" value="Phosphorylase Kinase, domain 1"/>
    <property type="match status" value="1"/>
</dbReference>
<dbReference type="Pfam" id="PF00069">
    <property type="entry name" value="Pkinase"/>
    <property type="match status" value="1"/>
</dbReference>
<evidence type="ECO:0000256" key="2">
    <source>
        <dbReference type="ARBA" id="ARBA00012425"/>
    </source>
</evidence>
<accession>A0A0X3NJF0</accession>
<evidence type="ECO:0000313" key="12">
    <source>
        <dbReference type="EMBL" id="JAP39573.1"/>
    </source>
</evidence>
<dbReference type="FunFam" id="1.10.510.10:FF:000624">
    <property type="entry name" value="Mitogen-activated protein kinase"/>
    <property type="match status" value="1"/>
</dbReference>
<dbReference type="GO" id="GO:0005634">
    <property type="term" value="C:nucleus"/>
    <property type="evidence" value="ECO:0007669"/>
    <property type="project" value="TreeGrafter"/>
</dbReference>
<dbReference type="EC" id="2.7.11.22" evidence="2"/>
<comment type="catalytic activity">
    <reaction evidence="9">
        <text>L-seryl-[protein] + ATP = O-phospho-L-seryl-[protein] + ADP + H(+)</text>
        <dbReference type="Rhea" id="RHEA:17989"/>
        <dbReference type="Rhea" id="RHEA-COMP:9863"/>
        <dbReference type="Rhea" id="RHEA-COMP:11604"/>
        <dbReference type="ChEBI" id="CHEBI:15378"/>
        <dbReference type="ChEBI" id="CHEBI:29999"/>
        <dbReference type="ChEBI" id="CHEBI:30616"/>
        <dbReference type="ChEBI" id="CHEBI:83421"/>
        <dbReference type="ChEBI" id="CHEBI:456216"/>
        <dbReference type="EC" id="2.7.11.22"/>
    </reaction>
</comment>
<evidence type="ECO:0000256" key="7">
    <source>
        <dbReference type="ARBA" id="ARBA00022840"/>
    </source>
</evidence>
<dbReference type="PANTHER" id="PTHR24056">
    <property type="entry name" value="CELL DIVISION PROTEIN KINASE"/>
    <property type="match status" value="1"/>
</dbReference>
<keyword evidence="3" id="KW-0723">Serine/threonine-protein kinase</keyword>
<feature type="non-terminal residue" evidence="12">
    <location>
        <position position="1"/>
    </location>
</feature>
<evidence type="ECO:0000256" key="3">
    <source>
        <dbReference type="ARBA" id="ARBA00022527"/>
    </source>
</evidence>
<proteinExistence type="inferred from homology"/>
<sequence length="546" mass="61204">IDAAEALDDEYFGKVKQLPELQESANFSNFSFDENIDTAYSVPQATEYTNTKRAIARGVSTPILSTDIQPLSRTSGMFTEVFPTTRSASRNSLSDSGYAVNFHRGPCQSEMERPNVTSSAEYIVAGEPDTSDEPRNPADTLDLKAVKPATLSRWMKKFKHPKLGVSQKQLSEFVVPYDTFSESEIQPHVGPISAPPIEQYSKIKKIGSGSYSTVYVARTLNGQTVALKELKINNEEGFPSTSMREISILRELNHENVVKLLDVVNTKGCATLVFEYVEHDLRNIINGNVVLRAGKVKDFFKQILCGLTYCHQKKIIHRDLKPENILVANDGVVKIADFGLARQTTIKIDKLASEVVTLWYRPPEILLGETKYNSKIDIWSAGCILFEMVVGKPLFPGKDVDSQIRLIFDRLGFPPLDYWPELAGDDTLERLYPTGFQVREAVGLTKEEYASSHLLSRLTNFSENRHTYACFRLAFPLMVKCLQPNGSMRIDAAEALNDEYFGKANPLTELQVLSMSTELFGSKILFSDAFNSAYFFCTFTCVLEFV</sequence>
<dbReference type="CDD" id="cd07829">
    <property type="entry name" value="STKc_CDK_like"/>
    <property type="match status" value="1"/>
</dbReference>
<dbReference type="InterPro" id="IPR017441">
    <property type="entry name" value="Protein_kinase_ATP_BS"/>
</dbReference>
<dbReference type="FunFam" id="3.30.200.20:FF:000124">
    <property type="entry name" value="Cyclin-dependent kinase 4"/>
    <property type="match status" value="1"/>
</dbReference>
<dbReference type="Gene3D" id="1.10.510.10">
    <property type="entry name" value="Transferase(Phosphotransferase) domain 1"/>
    <property type="match status" value="1"/>
</dbReference>
<keyword evidence="6" id="KW-0418">Kinase</keyword>
<organism evidence="12">
    <name type="scientific">Schistocephalus solidus</name>
    <name type="common">Tapeworm</name>
    <dbReference type="NCBI Taxonomy" id="70667"/>
    <lineage>
        <taxon>Eukaryota</taxon>
        <taxon>Metazoa</taxon>
        <taxon>Spiralia</taxon>
        <taxon>Lophotrochozoa</taxon>
        <taxon>Platyhelminthes</taxon>
        <taxon>Cestoda</taxon>
        <taxon>Eucestoda</taxon>
        <taxon>Diphyllobothriidea</taxon>
        <taxon>Diphyllobothriidae</taxon>
        <taxon>Schistocephalus</taxon>
    </lineage>
</organism>
<name>A0A0X3NJF0_SCHSO</name>
<feature type="binding site" evidence="10">
    <location>
        <position position="228"/>
    </location>
    <ligand>
        <name>ATP</name>
        <dbReference type="ChEBI" id="CHEBI:30616"/>
    </ligand>
</feature>
<evidence type="ECO:0000256" key="9">
    <source>
        <dbReference type="ARBA" id="ARBA00048367"/>
    </source>
</evidence>
<comment type="similarity">
    <text evidence="1">Belongs to the protein kinase superfamily. CMGC Ser/Thr protein kinase family. CDC2/CDKX subfamily.</text>
</comment>
<dbReference type="InterPro" id="IPR011009">
    <property type="entry name" value="Kinase-like_dom_sf"/>
</dbReference>
<dbReference type="InterPro" id="IPR000719">
    <property type="entry name" value="Prot_kinase_dom"/>
</dbReference>
<dbReference type="GO" id="GO:0004693">
    <property type="term" value="F:cyclin-dependent protein serine/threonine kinase activity"/>
    <property type="evidence" value="ECO:0007669"/>
    <property type="project" value="UniProtKB-EC"/>
</dbReference>
<keyword evidence="4" id="KW-0808">Transferase</keyword>
<comment type="catalytic activity">
    <reaction evidence="8">
        <text>L-threonyl-[protein] + ATP = O-phospho-L-threonyl-[protein] + ADP + H(+)</text>
        <dbReference type="Rhea" id="RHEA:46608"/>
        <dbReference type="Rhea" id="RHEA-COMP:11060"/>
        <dbReference type="Rhea" id="RHEA-COMP:11605"/>
        <dbReference type="ChEBI" id="CHEBI:15378"/>
        <dbReference type="ChEBI" id="CHEBI:30013"/>
        <dbReference type="ChEBI" id="CHEBI:30616"/>
        <dbReference type="ChEBI" id="CHEBI:61977"/>
        <dbReference type="ChEBI" id="CHEBI:456216"/>
        <dbReference type="EC" id="2.7.11.22"/>
    </reaction>
</comment>
<feature type="domain" description="Protein kinase" evidence="11">
    <location>
        <begin position="200"/>
        <end position="501"/>
    </location>
</feature>
<evidence type="ECO:0000256" key="5">
    <source>
        <dbReference type="ARBA" id="ARBA00022741"/>
    </source>
</evidence>
<evidence type="ECO:0000256" key="8">
    <source>
        <dbReference type="ARBA" id="ARBA00047811"/>
    </source>
</evidence>
<dbReference type="InterPro" id="IPR050108">
    <property type="entry name" value="CDK"/>
</dbReference>